<dbReference type="Proteomes" id="UP000193922">
    <property type="component" value="Unassembled WGS sequence"/>
</dbReference>
<sequence length="68" mass="7343">MVLELVAPSLATNLRMVSGHQCTPIAHDSASSGFDFSSVMRISLLRLISAIGCEAPWQISSHYRPSKA</sequence>
<keyword evidence="2" id="KW-1185">Reference proteome</keyword>
<proteinExistence type="predicted"/>
<dbReference type="GeneID" id="63802784"/>
<dbReference type="RefSeq" id="XP_040747469.1">
    <property type="nucleotide sequence ID" value="XM_040886136.1"/>
</dbReference>
<evidence type="ECO:0000313" key="2">
    <source>
        <dbReference type="Proteomes" id="UP000193922"/>
    </source>
</evidence>
<gene>
    <name evidence="1" type="ORF">DL89DRAFT_264179</name>
</gene>
<name>A0A1Y1WLS8_9FUNG</name>
<reference evidence="1 2" key="1">
    <citation type="submission" date="2016-07" db="EMBL/GenBank/DDBJ databases">
        <title>Pervasive Adenine N6-methylation of Active Genes in Fungi.</title>
        <authorList>
            <consortium name="DOE Joint Genome Institute"/>
            <person name="Mondo S.J."/>
            <person name="Dannebaum R.O."/>
            <person name="Kuo R.C."/>
            <person name="Labutti K."/>
            <person name="Haridas S."/>
            <person name="Kuo A."/>
            <person name="Salamov A."/>
            <person name="Ahrendt S.R."/>
            <person name="Lipzen A."/>
            <person name="Sullivan W."/>
            <person name="Andreopoulos W.B."/>
            <person name="Clum A."/>
            <person name="Lindquist E."/>
            <person name="Daum C."/>
            <person name="Ramamoorthy G.K."/>
            <person name="Gryganskyi A."/>
            <person name="Culley D."/>
            <person name="Magnuson J.K."/>
            <person name="James T.Y."/>
            <person name="O'Malley M.A."/>
            <person name="Stajich J.E."/>
            <person name="Spatafora J.W."/>
            <person name="Visel A."/>
            <person name="Grigoriev I.V."/>
        </authorList>
    </citation>
    <scope>NUCLEOTIDE SEQUENCE [LARGE SCALE GENOMIC DNA]</scope>
    <source>
        <strain evidence="1 2">ATCC 12442</strain>
    </source>
</reference>
<organism evidence="1 2">
    <name type="scientific">Linderina pennispora</name>
    <dbReference type="NCBI Taxonomy" id="61395"/>
    <lineage>
        <taxon>Eukaryota</taxon>
        <taxon>Fungi</taxon>
        <taxon>Fungi incertae sedis</taxon>
        <taxon>Zoopagomycota</taxon>
        <taxon>Kickxellomycotina</taxon>
        <taxon>Kickxellomycetes</taxon>
        <taxon>Kickxellales</taxon>
        <taxon>Kickxellaceae</taxon>
        <taxon>Linderina</taxon>
    </lineage>
</organism>
<accession>A0A1Y1WLS8</accession>
<protein>
    <submittedName>
        <fullName evidence="1">Uncharacterized protein</fullName>
    </submittedName>
</protein>
<dbReference type="AlphaFoldDB" id="A0A1Y1WLS8"/>
<comment type="caution">
    <text evidence="1">The sequence shown here is derived from an EMBL/GenBank/DDBJ whole genome shotgun (WGS) entry which is preliminary data.</text>
</comment>
<dbReference type="EMBL" id="MCFD01000001">
    <property type="protein sequence ID" value="ORX74258.1"/>
    <property type="molecule type" value="Genomic_DNA"/>
</dbReference>
<evidence type="ECO:0000313" key="1">
    <source>
        <dbReference type="EMBL" id="ORX74258.1"/>
    </source>
</evidence>